<dbReference type="Proteomes" id="UP000838756">
    <property type="component" value="Unassembled WGS sequence"/>
</dbReference>
<reference evidence="1" key="1">
    <citation type="submission" date="2022-03" db="EMBL/GenBank/DDBJ databases">
        <authorList>
            <person name="Lindestad O."/>
        </authorList>
    </citation>
    <scope>NUCLEOTIDE SEQUENCE</scope>
</reference>
<organism evidence="1 2">
    <name type="scientific">Pararge aegeria aegeria</name>
    <dbReference type="NCBI Taxonomy" id="348720"/>
    <lineage>
        <taxon>Eukaryota</taxon>
        <taxon>Metazoa</taxon>
        <taxon>Ecdysozoa</taxon>
        <taxon>Arthropoda</taxon>
        <taxon>Hexapoda</taxon>
        <taxon>Insecta</taxon>
        <taxon>Pterygota</taxon>
        <taxon>Neoptera</taxon>
        <taxon>Endopterygota</taxon>
        <taxon>Lepidoptera</taxon>
        <taxon>Glossata</taxon>
        <taxon>Ditrysia</taxon>
        <taxon>Papilionoidea</taxon>
        <taxon>Nymphalidae</taxon>
        <taxon>Satyrinae</taxon>
        <taxon>Satyrini</taxon>
        <taxon>Parargina</taxon>
        <taxon>Pararge</taxon>
    </lineage>
</organism>
<evidence type="ECO:0000313" key="1">
    <source>
        <dbReference type="EMBL" id="CAH2216684.1"/>
    </source>
</evidence>
<accession>A0A8S4QRG1</accession>
<comment type="caution">
    <text evidence="1">The sequence shown here is derived from an EMBL/GenBank/DDBJ whole genome shotgun (WGS) entry which is preliminary data.</text>
</comment>
<protein>
    <submittedName>
        <fullName evidence="1">Jg21367 protein</fullName>
    </submittedName>
</protein>
<keyword evidence="2" id="KW-1185">Reference proteome</keyword>
<proteinExistence type="predicted"/>
<name>A0A8S4QRG1_9NEOP</name>
<dbReference type="EMBL" id="CAKXAJ010016359">
    <property type="protein sequence ID" value="CAH2216684.1"/>
    <property type="molecule type" value="Genomic_DNA"/>
</dbReference>
<gene>
    <name evidence="1" type="primary">jg21367</name>
    <name evidence="1" type="ORF">PAEG_LOCUS4650</name>
</gene>
<dbReference type="AlphaFoldDB" id="A0A8S4QRG1"/>
<sequence length="472" mass="55902">MFAASLFKENYSNNIDKNKLNSVFAYNKEQTLRDPELAYFPNPSDYVNKQIEAKINHEDAIKTFGYQNKHDVAKTNNVGFRTIDDHSNIKIIPVVQKRGDTDRIRQNLDNFVMIRKENYAATPNYDFPVPDFDRTVSHHKENYDKDFPLPNLHETDLQYKNNNDMERLPETNVDKTYFRYNHLRLIPNTNVSTKLDNYDNSYRRNHNNNNNDFHNRENNNITYKETSIIGNLPNKRIHNLVERRHDNNYNYNLFDKHNDERSIFNNSTSKYDARKFYTKENNNLSIRHGVNDNNYRVNPNYGIINSYNDARAINNFPNHKYDKTNVNNAENNHLRKRFSFRGNYYGINHNYNDNDYDNVAGREKYERKEILNVLNKQNKLIEKIADRLLRDRIKREGEINWTDADDIVNSLESRRNKTGSTAKLATSTKKLSTIMTLIDETEIKKALKNDPFVKRILKMANMKKIAFEKQLG</sequence>
<dbReference type="OrthoDB" id="6932711at2759"/>
<evidence type="ECO:0000313" key="2">
    <source>
        <dbReference type="Proteomes" id="UP000838756"/>
    </source>
</evidence>